<accession>A0AB73H2Y4</accession>
<organism evidence="1">
    <name type="scientific">Xanthomonas arboricola</name>
    <dbReference type="NCBI Taxonomy" id="56448"/>
    <lineage>
        <taxon>Bacteria</taxon>
        <taxon>Pseudomonadati</taxon>
        <taxon>Pseudomonadota</taxon>
        <taxon>Gammaproteobacteria</taxon>
        <taxon>Lysobacterales</taxon>
        <taxon>Lysobacteraceae</taxon>
        <taxon>Xanthomonas</taxon>
    </lineage>
</organism>
<sequence length="180" mass="19606">MNALDAVRLTKRLASAFASMFAAKPAAPPTIARSTRAPKLPTHRNLSQMDLSQLPLSLLHIAIDPACLVSAGKLAAKAVGLELRKQSDLSTYQVGPVPQWRFVHSGYTRDEMYAALGLDAIQAVSGVISTELVANIDIRAIRELRDYLPRDPHFWTPDVLFARLSANLPDLIEPPSALCP</sequence>
<evidence type="ECO:0000313" key="1">
    <source>
        <dbReference type="EMBL" id="MBB5672328.1"/>
    </source>
</evidence>
<comment type="caution">
    <text evidence="1">The sequence shown here is derived from an EMBL/GenBank/DDBJ whole genome shotgun (WGS) entry which is preliminary data.</text>
</comment>
<proteinExistence type="predicted"/>
<dbReference type="AlphaFoldDB" id="A0AB73H2Y4"/>
<reference evidence="1" key="1">
    <citation type="submission" date="2020-08" db="EMBL/GenBank/DDBJ databases">
        <title>Studying the diversity of plant-associated saprophytic bacteria and their role in host health and plant-pathogen interactions.</title>
        <authorList>
            <person name="Potnis N."/>
        </authorList>
    </citation>
    <scope>NUCLEOTIDE SEQUENCE</scope>
    <source>
        <strain evidence="1">F21</strain>
    </source>
</reference>
<dbReference type="Proteomes" id="UP000528595">
    <property type="component" value="Unassembled WGS sequence"/>
</dbReference>
<gene>
    <name evidence="1" type="ORF">FHR65_003926</name>
</gene>
<dbReference type="EMBL" id="JACIIQ010000022">
    <property type="protein sequence ID" value="MBB5672328.1"/>
    <property type="molecule type" value="Genomic_DNA"/>
</dbReference>
<protein>
    <submittedName>
        <fullName evidence="1">Uncharacterized protein</fullName>
    </submittedName>
</protein>
<dbReference type="RefSeq" id="WP_184578636.1">
    <property type="nucleotide sequence ID" value="NZ_JACIIQ010000022.1"/>
</dbReference>
<name>A0AB73H2Y4_9XANT</name>